<dbReference type="SMART" id="SM00239">
    <property type="entry name" value="C2"/>
    <property type="match status" value="2"/>
</dbReference>
<organism evidence="8 9">
    <name type="scientific">Rotaria magnacalcarata</name>
    <dbReference type="NCBI Taxonomy" id="392030"/>
    <lineage>
        <taxon>Eukaryota</taxon>
        <taxon>Metazoa</taxon>
        <taxon>Spiralia</taxon>
        <taxon>Gnathifera</taxon>
        <taxon>Rotifera</taxon>
        <taxon>Eurotatoria</taxon>
        <taxon>Bdelloidea</taxon>
        <taxon>Philodinida</taxon>
        <taxon>Philodinidae</taxon>
        <taxon>Rotaria</taxon>
    </lineage>
</organism>
<gene>
    <name evidence="6" type="ORF">CJN711_LOCUS7774</name>
    <name evidence="7" type="ORF">KQP761_LOCUS19642</name>
    <name evidence="8" type="ORF">MBJ925_LOCUS31453</name>
</gene>
<dbReference type="GO" id="GO:0048788">
    <property type="term" value="C:cytoskeleton of presynaptic active zone"/>
    <property type="evidence" value="ECO:0007669"/>
    <property type="project" value="TreeGrafter"/>
</dbReference>
<feature type="domain" description="PDZ" evidence="5">
    <location>
        <begin position="261"/>
        <end position="337"/>
    </location>
</feature>
<dbReference type="GO" id="GO:0044325">
    <property type="term" value="F:transmembrane transporter binding"/>
    <property type="evidence" value="ECO:0007669"/>
    <property type="project" value="TreeGrafter"/>
</dbReference>
<dbReference type="Gene3D" id="2.60.40.150">
    <property type="entry name" value="C2 domain"/>
    <property type="match status" value="2"/>
</dbReference>
<feature type="region of interest" description="Disordered" evidence="3">
    <location>
        <begin position="782"/>
        <end position="802"/>
    </location>
</feature>
<dbReference type="EMBL" id="CAJNRE010017169">
    <property type="protein sequence ID" value="CAF2152105.1"/>
    <property type="molecule type" value="Genomic_DNA"/>
</dbReference>
<dbReference type="InterPro" id="IPR011011">
    <property type="entry name" value="Znf_FYVE_PHD"/>
</dbReference>
<dbReference type="Gene3D" id="3.30.40.10">
    <property type="entry name" value="Zinc/RING finger domain, C3HC4 (zinc finger)"/>
    <property type="match status" value="1"/>
</dbReference>
<feature type="region of interest" description="Disordered" evidence="3">
    <location>
        <begin position="585"/>
        <end position="619"/>
    </location>
</feature>
<dbReference type="InterPro" id="IPR000008">
    <property type="entry name" value="C2_dom"/>
</dbReference>
<dbReference type="Proteomes" id="UP000663834">
    <property type="component" value="Unassembled WGS sequence"/>
</dbReference>
<dbReference type="GO" id="GO:2000300">
    <property type="term" value="P:regulation of synaptic vesicle exocytosis"/>
    <property type="evidence" value="ECO:0007669"/>
    <property type="project" value="TreeGrafter"/>
</dbReference>
<dbReference type="GO" id="GO:0048167">
    <property type="term" value="P:regulation of synaptic plasticity"/>
    <property type="evidence" value="ECO:0007669"/>
    <property type="project" value="TreeGrafter"/>
</dbReference>
<dbReference type="GO" id="GO:0050806">
    <property type="term" value="P:positive regulation of synaptic transmission"/>
    <property type="evidence" value="ECO:0007669"/>
    <property type="project" value="TreeGrafter"/>
</dbReference>
<sequence length="1074" mass="122124">MDITPDLSHLTDGEKKIIQAVIHRQRAQEKRESFEIRTPDGDYSSPPIAISSRPYFQSNQSGGVCQICQNTKFANEESSRQCSTCNKRFCVHCGIRLKPQYYLCNPCRQKQEHYFSSTNNISKQYLSDYILSQNVDENQMNQHGANRKYISPKLKISNDDDDISSPESMFKCDNKNRLLPEMKKDKRSMNILRDFQYHSLEDRESGQESTLKDSGIDTASSSTILNVISSDQFKKPITYWCFSETRTEQIGYIYLKNNLATYDYDQKQRNKQDLLNALGLKIQSGVRYENEYITEIIKVIRGSVADNYGQLQAGDHILEWNGEKLSNLSPQDVNRIILQHSMQSPQIHMIVKRLIRHSALSNNDPLLANRTAREDQTISSTIENSGIQLQLSFQYDQKHLHVMIYGAKNISLQQGLFACQLSLQYGRDILSKEEKCTKAQSCSSGICIWNQRIIFFDIEPIDNILLCVKLINLEHNQDILGEIKLYRLNLNNKCEWFSLNEASTGLLLDRTSSPTAGIPSAANNRKRQLPDIPLERLQVNTEKVSQELLQKVVQIKLGLHAQPKVDIASIKQHSFDHVDSIQREISNERSSPIDTSSRKSMTNLSNLSSTSKTSLTTKIKDKSRIPIIRDRSAPNPTTLTRRVTIVGEDGVNTEKSRLKPLEDRYRRAITKRYSMEAPGDDIDSDGSELSSASKLSSTSMLSAKSERPGIIRKTRLQANVKDQFHGNEEVQLREEELRQLAMSTYETRTNLDTTNKATIIKTNTVVPPSAIVPDEKTVRIDQRNDGTVSDSALSSQSELIKKQRPSMSSKAFVILGLSKKANSSSSLGSSKRYGFQRSEEIGVQPHLRSRAMQQQLSKENKTPSSAPPSDISRSPFNRNLQRDQYHSMPHNIELWSGALKLPHEHQFADFIEGLGTGQLVGRQVLASPCHGEIQIGLRDHQGLLEIEIVRARNLLQKALYRTPPAPYVKVYLLDGKTCIEKQRTRTTRRTLDPLIQQTLMFKENFREKVLQISVLGDYSKLDRKVFMGVCQIGLKEIKLNSSQQILDWYKLFSANSLMNSYMIVQQSKRKASLT</sequence>
<evidence type="ECO:0000313" key="9">
    <source>
        <dbReference type="Proteomes" id="UP000663824"/>
    </source>
</evidence>
<dbReference type="Proteomes" id="UP000663824">
    <property type="component" value="Unassembled WGS sequence"/>
</dbReference>
<dbReference type="OrthoDB" id="420032at2759"/>
<dbReference type="PANTHER" id="PTHR12157">
    <property type="entry name" value="REGULATING SYNAPTIC MEMBRANE EXOCYTOSIS PROTEIN"/>
    <property type="match status" value="1"/>
</dbReference>
<dbReference type="Pfam" id="PF00595">
    <property type="entry name" value="PDZ"/>
    <property type="match status" value="1"/>
</dbReference>
<dbReference type="InterPro" id="IPR036034">
    <property type="entry name" value="PDZ_sf"/>
</dbReference>
<feature type="compositionally biased region" description="Polar residues" evidence="3">
    <location>
        <begin position="785"/>
        <end position="798"/>
    </location>
</feature>
<keyword evidence="1" id="KW-0770">Synapse</keyword>
<feature type="region of interest" description="Disordered" evidence="3">
    <location>
        <begin position="676"/>
        <end position="708"/>
    </location>
</feature>
<feature type="compositionally biased region" description="Low complexity" evidence="3">
    <location>
        <begin position="687"/>
        <end position="703"/>
    </location>
</feature>
<reference evidence="8" key="1">
    <citation type="submission" date="2021-02" db="EMBL/GenBank/DDBJ databases">
        <authorList>
            <person name="Nowell W R."/>
        </authorList>
    </citation>
    <scope>NUCLEOTIDE SEQUENCE</scope>
</reference>
<dbReference type="EMBL" id="CAJNOW010010066">
    <property type="protein sequence ID" value="CAF1575882.1"/>
    <property type="molecule type" value="Genomic_DNA"/>
</dbReference>
<dbReference type="InterPro" id="IPR001478">
    <property type="entry name" value="PDZ"/>
</dbReference>
<feature type="domain" description="C2" evidence="4">
    <location>
        <begin position="929"/>
        <end position="1049"/>
    </location>
</feature>
<dbReference type="PROSITE" id="PS50106">
    <property type="entry name" value="PDZ"/>
    <property type="match status" value="1"/>
</dbReference>
<evidence type="ECO:0000259" key="5">
    <source>
        <dbReference type="PROSITE" id="PS50106"/>
    </source>
</evidence>
<dbReference type="PANTHER" id="PTHR12157:SF21">
    <property type="entry name" value="RAB3 INTERACTING MOLECULE, ISOFORM F"/>
    <property type="match status" value="1"/>
</dbReference>
<dbReference type="GO" id="GO:0042391">
    <property type="term" value="P:regulation of membrane potential"/>
    <property type="evidence" value="ECO:0007669"/>
    <property type="project" value="TreeGrafter"/>
</dbReference>
<dbReference type="EMBL" id="CAJNOV010002758">
    <property type="protein sequence ID" value="CAF1114495.1"/>
    <property type="molecule type" value="Genomic_DNA"/>
</dbReference>
<dbReference type="InterPro" id="IPR039032">
    <property type="entry name" value="Rim-like"/>
</dbReference>
<feature type="region of interest" description="Disordered" evidence="3">
    <location>
        <begin position="837"/>
        <end position="877"/>
    </location>
</feature>
<dbReference type="Pfam" id="PF00168">
    <property type="entry name" value="C2"/>
    <property type="match status" value="1"/>
</dbReference>
<dbReference type="SUPFAM" id="SSF57903">
    <property type="entry name" value="FYVE/PHD zinc finger"/>
    <property type="match status" value="1"/>
</dbReference>
<dbReference type="AlphaFoldDB" id="A0A816XWY0"/>
<dbReference type="SUPFAM" id="SSF49562">
    <property type="entry name" value="C2 domain (Calcium/lipid-binding domain, CaLB)"/>
    <property type="match status" value="1"/>
</dbReference>
<evidence type="ECO:0000259" key="4">
    <source>
        <dbReference type="PROSITE" id="PS50004"/>
    </source>
</evidence>
<dbReference type="PROSITE" id="PS50004">
    <property type="entry name" value="C2"/>
    <property type="match status" value="1"/>
</dbReference>
<feature type="compositionally biased region" description="Low complexity" evidence="3">
    <location>
        <begin position="599"/>
        <end position="617"/>
    </location>
</feature>
<evidence type="ECO:0000256" key="1">
    <source>
        <dbReference type="ARBA" id="ARBA00023018"/>
    </source>
</evidence>
<proteinExistence type="predicted"/>
<dbReference type="GO" id="GO:0042734">
    <property type="term" value="C:presynaptic membrane"/>
    <property type="evidence" value="ECO:0007669"/>
    <property type="project" value="TreeGrafter"/>
</dbReference>
<dbReference type="GO" id="GO:0048791">
    <property type="term" value="P:calcium ion-regulated exocytosis of neurotransmitter"/>
    <property type="evidence" value="ECO:0007669"/>
    <property type="project" value="TreeGrafter"/>
</dbReference>
<evidence type="ECO:0000313" key="8">
    <source>
        <dbReference type="EMBL" id="CAF2152105.1"/>
    </source>
</evidence>
<dbReference type="Gene3D" id="2.30.42.10">
    <property type="match status" value="1"/>
</dbReference>
<name>A0A816XWY0_9BILA</name>
<evidence type="ECO:0000313" key="7">
    <source>
        <dbReference type="EMBL" id="CAF1575882.1"/>
    </source>
</evidence>
<accession>A0A816XWY0</accession>
<evidence type="ECO:0000256" key="2">
    <source>
        <dbReference type="ARBA" id="ARBA00034103"/>
    </source>
</evidence>
<evidence type="ECO:0000256" key="3">
    <source>
        <dbReference type="SAM" id="MobiDB-lite"/>
    </source>
</evidence>
<dbReference type="GO" id="GO:0031267">
    <property type="term" value="F:small GTPase binding"/>
    <property type="evidence" value="ECO:0007669"/>
    <property type="project" value="InterPro"/>
</dbReference>
<protein>
    <submittedName>
        <fullName evidence="8">Uncharacterized protein</fullName>
    </submittedName>
</protein>
<dbReference type="Proteomes" id="UP000663855">
    <property type="component" value="Unassembled WGS sequence"/>
</dbReference>
<dbReference type="InterPro" id="IPR013083">
    <property type="entry name" value="Znf_RING/FYVE/PHD"/>
</dbReference>
<dbReference type="InterPro" id="IPR035892">
    <property type="entry name" value="C2_domain_sf"/>
</dbReference>
<dbReference type="SMART" id="SM00228">
    <property type="entry name" value="PDZ"/>
    <property type="match status" value="1"/>
</dbReference>
<evidence type="ECO:0000313" key="6">
    <source>
        <dbReference type="EMBL" id="CAF1114495.1"/>
    </source>
</evidence>
<comment type="subcellular location">
    <subcellularLocation>
        <location evidence="2">Synapse</location>
    </subcellularLocation>
</comment>
<comment type="caution">
    <text evidence="8">The sequence shown here is derived from an EMBL/GenBank/DDBJ whole genome shotgun (WGS) entry which is preliminary data.</text>
</comment>
<dbReference type="SUPFAM" id="SSF50156">
    <property type="entry name" value="PDZ domain-like"/>
    <property type="match status" value="1"/>
</dbReference>